<evidence type="ECO:0000256" key="3">
    <source>
        <dbReference type="ARBA" id="ARBA00022989"/>
    </source>
</evidence>
<feature type="transmembrane region" description="Helical" evidence="6">
    <location>
        <begin position="341"/>
        <end position="359"/>
    </location>
</feature>
<evidence type="ECO:0000256" key="6">
    <source>
        <dbReference type="SAM" id="Phobius"/>
    </source>
</evidence>
<feature type="region of interest" description="Disordered" evidence="5">
    <location>
        <begin position="53"/>
        <end position="84"/>
    </location>
</feature>
<evidence type="ECO:0000313" key="9">
    <source>
        <dbReference type="EMBL" id="KAG6578300.1"/>
    </source>
</evidence>
<dbReference type="GO" id="GO:0016020">
    <property type="term" value="C:membrane"/>
    <property type="evidence" value="ECO:0007669"/>
    <property type="project" value="UniProtKB-SubCell"/>
</dbReference>
<evidence type="ECO:0000256" key="2">
    <source>
        <dbReference type="ARBA" id="ARBA00022692"/>
    </source>
</evidence>
<dbReference type="Proteomes" id="UP000685013">
    <property type="component" value="Chromosome 15"/>
</dbReference>
<keyword evidence="10" id="KW-1185">Reference proteome</keyword>
<feature type="domain" description="TMEM205-like" evidence="8">
    <location>
        <begin position="268"/>
        <end position="371"/>
    </location>
</feature>
<feature type="non-terminal residue" evidence="9">
    <location>
        <position position="1"/>
    </location>
</feature>
<dbReference type="AlphaFoldDB" id="A0AAV6MB53"/>
<name>A0AAV6MB53_9ROSI</name>
<evidence type="ECO:0000259" key="8">
    <source>
        <dbReference type="Pfam" id="PF13664"/>
    </source>
</evidence>
<comment type="subcellular location">
    <subcellularLocation>
        <location evidence="1">Membrane</location>
    </subcellularLocation>
</comment>
<keyword evidence="7" id="KW-0732">Signal</keyword>
<proteinExistence type="predicted"/>
<dbReference type="Pfam" id="PF13664">
    <property type="entry name" value="DUF4149"/>
    <property type="match status" value="1"/>
</dbReference>
<feature type="transmembrane region" description="Helical" evidence="6">
    <location>
        <begin position="264"/>
        <end position="287"/>
    </location>
</feature>
<keyword evidence="4 6" id="KW-0472">Membrane</keyword>
<dbReference type="InterPro" id="IPR025423">
    <property type="entry name" value="TMEM205-like"/>
</dbReference>
<feature type="transmembrane region" description="Helical" evidence="6">
    <location>
        <begin position="487"/>
        <end position="514"/>
    </location>
</feature>
<feature type="transmembrane region" description="Helical" evidence="6">
    <location>
        <begin position="430"/>
        <end position="449"/>
    </location>
</feature>
<evidence type="ECO:0000256" key="4">
    <source>
        <dbReference type="ARBA" id="ARBA00023136"/>
    </source>
</evidence>
<evidence type="ECO:0000313" key="10">
    <source>
        <dbReference type="Proteomes" id="UP000685013"/>
    </source>
</evidence>
<keyword evidence="2 6" id="KW-0812">Transmembrane</keyword>
<feature type="chain" id="PRO_5044023237" evidence="7">
    <location>
        <begin position="18"/>
        <end position="616"/>
    </location>
</feature>
<gene>
    <name evidence="9" type="primary">tmem205</name>
    <name evidence="9" type="ORF">SDJN03_22748</name>
</gene>
<comment type="caution">
    <text evidence="9">The sequence shown here is derived from an EMBL/GenBank/DDBJ whole genome shotgun (WGS) entry which is preliminary data.</text>
</comment>
<feature type="transmembrane region" description="Helical" evidence="6">
    <location>
        <begin position="307"/>
        <end position="326"/>
    </location>
</feature>
<evidence type="ECO:0000256" key="7">
    <source>
        <dbReference type="SAM" id="SignalP"/>
    </source>
</evidence>
<reference evidence="9 10" key="1">
    <citation type="journal article" date="2021" name="Hortic Res">
        <title>The domestication of Cucurbita argyrosperma as revealed by the genome of its wild relative.</title>
        <authorList>
            <person name="Barrera-Redondo J."/>
            <person name="Sanchez-de la Vega G."/>
            <person name="Aguirre-Liguori J.A."/>
            <person name="Castellanos-Morales G."/>
            <person name="Gutierrez-Guerrero Y.T."/>
            <person name="Aguirre-Dugua X."/>
            <person name="Aguirre-Planter E."/>
            <person name="Tenaillon M.I."/>
            <person name="Lira-Saade R."/>
            <person name="Eguiarte L.E."/>
        </authorList>
    </citation>
    <scope>NUCLEOTIDE SEQUENCE [LARGE SCALE GENOMIC DNA]</scope>
    <source>
        <strain evidence="9">JBR-2021</strain>
    </source>
</reference>
<protein>
    <submittedName>
        <fullName evidence="9">Transmembrane protein 205</fullName>
    </submittedName>
</protein>
<feature type="region of interest" description="Disordered" evidence="5">
    <location>
        <begin position="138"/>
        <end position="161"/>
    </location>
</feature>
<dbReference type="PANTHER" id="PTHR47652:SF3">
    <property type="entry name" value="MITOCHONDRIAL IMPORT INNER MEMBRANE TRANSLOCASE SUBUNIT TIM44"/>
    <property type="match status" value="1"/>
</dbReference>
<feature type="signal peptide" evidence="7">
    <location>
        <begin position="1"/>
        <end position="17"/>
    </location>
</feature>
<keyword evidence="3 6" id="KW-1133">Transmembrane helix</keyword>
<feature type="compositionally biased region" description="Polar residues" evidence="5">
    <location>
        <begin position="53"/>
        <end position="71"/>
    </location>
</feature>
<organism evidence="9 10">
    <name type="scientific">Cucurbita argyrosperma subsp. sororia</name>
    <dbReference type="NCBI Taxonomy" id="37648"/>
    <lineage>
        <taxon>Eukaryota</taxon>
        <taxon>Viridiplantae</taxon>
        <taxon>Streptophyta</taxon>
        <taxon>Embryophyta</taxon>
        <taxon>Tracheophyta</taxon>
        <taxon>Spermatophyta</taxon>
        <taxon>Magnoliopsida</taxon>
        <taxon>eudicotyledons</taxon>
        <taxon>Gunneridae</taxon>
        <taxon>Pentapetalae</taxon>
        <taxon>rosids</taxon>
        <taxon>fabids</taxon>
        <taxon>Cucurbitales</taxon>
        <taxon>Cucurbitaceae</taxon>
        <taxon>Cucurbiteae</taxon>
        <taxon>Cucurbita</taxon>
    </lineage>
</organism>
<accession>A0AAV6MB53</accession>
<evidence type="ECO:0000256" key="1">
    <source>
        <dbReference type="ARBA" id="ARBA00004370"/>
    </source>
</evidence>
<dbReference type="EMBL" id="JAGKQH010000015">
    <property type="protein sequence ID" value="KAG6578300.1"/>
    <property type="molecule type" value="Genomic_DNA"/>
</dbReference>
<feature type="compositionally biased region" description="Basic and acidic residues" evidence="5">
    <location>
        <begin position="138"/>
        <end position="147"/>
    </location>
</feature>
<evidence type="ECO:0000256" key="5">
    <source>
        <dbReference type="SAM" id="MobiDB-lite"/>
    </source>
</evidence>
<sequence>MTNLFALCLVITSLTAAGLWSPSPASRQDHEQDVIVKEGHRVVVVEYGDQGQHNTKVSISSEPTKDASPSNRLHDSLNIGIPNEDSERHRTRDLICDALGKCKHKIASAVGKAKVMVSETAQEAHDVGEAVAGAFDEAKETVSDKSHHVGTSFSEKGHRLRESVEKAREDADEFLEKTKETVLEKARDLKEGAKDVLKEGKARDLKEGAMEKGREARQTAEKIKTGGNKVKENLMGIPDGGLKLVNDSFRYLRSLESWKAAMDVLSLLGFGMALGMGVWTTFISSYVLASALPRQQLAVVQSKIYPLYFRAMASSIGMALFGHLFSRTKWMFPIPKNAEVVQGYVLVAALLMIFANSLYMEPQATKVMFERLKVEKEEGKGIEDIAAEPRHANDNPPAITTSTATQVVEREAVKSRIVGLNKRLKKLNSYSSLLNLLTLMALTWHLVYLSQRFRVERIRVSGFRGFGVSGLGFRGSGLGFGVWGLGFGVWGFGVLGFLGFWGFGVLGFWGFGVLGVRGSGFGVRGFGVSGFRGFRGFGFPGFRGSGVRGPGSGVRGPGLGLGVGVRGPGSGVGVGGGGSGLGVWGLGSGVWGLGSGVWGLGSGVWGLGSGVWGLGS</sequence>
<dbReference type="PANTHER" id="PTHR47652">
    <property type="entry name" value="MITOCHONDRIAL IMPORT INNER MEMBRANE TRANSLOCASE SUBUNIT TIM44"/>
    <property type="match status" value="1"/>
</dbReference>